<accession>A0A3E3K5X3</accession>
<sequence length="228" mass="25970">MIAESRRLTKAYMGKKAVKEVSIKICGGSIYGLLGPNGSGKTTWMKMMTGFVKPTQGEVIFDGAPWNYRAKNQVAYMSTEPFYYDFMNIGMVGKYYSDFFEGFDEKKFQELVRKVGLSEEMKIRELSTGMMAKLKVIATLSRKALLYMLDEPLNGIDLKARDEIVDVILTTTSEKNTVIISTHLIEEIESIIDHAIYMKDGSVIYECDVEEERMRSGRSAADLYREFM</sequence>
<dbReference type="PROSITE" id="PS50893">
    <property type="entry name" value="ABC_TRANSPORTER_2"/>
    <property type="match status" value="1"/>
</dbReference>
<dbReference type="InterPro" id="IPR003439">
    <property type="entry name" value="ABC_transporter-like_ATP-bd"/>
</dbReference>
<evidence type="ECO:0000256" key="2">
    <source>
        <dbReference type="ARBA" id="ARBA00022741"/>
    </source>
</evidence>
<dbReference type="OrthoDB" id="9804819at2"/>
<dbReference type="GO" id="GO:0005524">
    <property type="term" value="F:ATP binding"/>
    <property type="evidence" value="ECO:0007669"/>
    <property type="project" value="UniProtKB-KW"/>
</dbReference>
<dbReference type="SMART" id="SM00382">
    <property type="entry name" value="AAA"/>
    <property type="match status" value="1"/>
</dbReference>
<dbReference type="SUPFAM" id="SSF52540">
    <property type="entry name" value="P-loop containing nucleoside triphosphate hydrolases"/>
    <property type="match status" value="1"/>
</dbReference>
<dbReference type="InterPro" id="IPR003593">
    <property type="entry name" value="AAA+_ATPase"/>
</dbReference>
<keyword evidence="3 5" id="KW-0067">ATP-binding</keyword>
<dbReference type="InterPro" id="IPR051782">
    <property type="entry name" value="ABC_Transporter_VariousFunc"/>
</dbReference>
<dbReference type="PANTHER" id="PTHR42939">
    <property type="entry name" value="ABC TRANSPORTER ATP-BINDING PROTEIN ALBC-RELATED"/>
    <property type="match status" value="1"/>
</dbReference>
<keyword evidence="2" id="KW-0547">Nucleotide-binding</keyword>
<dbReference type="GO" id="GO:0016887">
    <property type="term" value="F:ATP hydrolysis activity"/>
    <property type="evidence" value="ECO:0007669"/>
    <property type="project" value="InterPro"/>
</dbReference>
<gene>
    <name evidence="5" type="ORF">DW016_00860</name>
</gene>
<dbReference type="EMBL" id="QVLX01000001">
    <property type="protein sequence ID" value="RGE89858.1"/>
    <property type="molecule type" value="Genomic_DNA"/>
</dbReference>
<keyword evidence="6" id="KW-1185">Reference proteome</keyword>
<proteinExistence type="predicted"/>
<feature type="domain" description="ABC transporter" evidence="4">
    <location>
        <begin position="3"/>
        <end position="225"/>
    </location>
</feature>
<dbReference type="InterPro" id="IPR027417">
    <property type="entry name" value="P-loop_NTPase"/>
</dbReference>
<evidence type="ECO:0000313" key="5">
    <source>
        <dbReference type="EMBL" id="RGE89858.1"/>
    </source>
</evidence>
<name>A0A3E3K5X3_9FIRM</name>
<dbReference type="CDD" id="cd03230">
    <property type="entry name" value="ABC_DR_subfamily_A"/>
    <property type="match status" value="1"/>
</dbReference>
<organism evidence="5 6">
    <name type="scientific">Sellimonas intestinalis</name>
    <dbReference type="NCBI Taxonomy" id="1653434"/>
    <lineage>
        <taxon>Bacteria</taxon>
        <taxon>Bacillati</taxon>
        <taxon>Bacillota</taxon>
        <taxon>Clostridia</taxon>
        <taxon>Lachnospirales</taxon>
        <taxon>Lachnospiraceae</taxon>
        <taxon>Sellimonas</taxon>
    </lineage>
</organism>
<comment type="caution">
    <text evidence="5">The sequence shown here is derived from an EMBL/GenBank/DDBJ whole genome shotgun (WGS) entry which is preliminary data.</text>
</comment>
<dbReference type="AlphaFoldDB" id="A0A3E3K5X3"/>
<evidence type="ECO:0000256" key="3">
    <source>
        <dbReference type="ARBA" id="ARBA00022840"/>
    </source>
</evidence>
<reference evidence="5 6" key="1">
    <citation type="submission" date="2018-08" db="EMBL/GenBank/DDBJ databases">
        <title>A genome reference for cultivated species of the human gut microbiota.</title>
        <authorList>
            <person name="Zou Y."/>
            <person name="Xue W."/>
            <person name="Luo G."/>
        </authorList>
    </citation>
    <scope>NUCLEOTIDE SEQUENCE [LARGE SCALE GENOMIC DNA]</scope>
    <source>
        <strain evidence="5 6">AF37-2AT</strain>
    </source>
</reference>
<dbReference type="Gene3D" id="3.40.50.300">
    <property type="entry name" value="P-loop containing nucleotide triphosphate hydrolases"/>
    <property type="match status" value="1"/>
</dbReference>
<evidence type="ECO:0000259" key="4">
    <source>
        <dbReference type="PROSITE" id="PS50893"/>
    </source>
</evidence>
<dbReference type="Pfam" id="PF00005">
    <property type="entry name" value="ABC_tran"/>
    <property type="match status" value="1"/>
</dbReference>
<evidence type="ECO:0000256" key="1">
    <source>
        <dbReference type="ARBA" id="ARBA00022448"/>
    </source>
</evidence>
<protein>
    <submittedName>
        <fullName evidence="5">ABC transporter ATP-binding protein</fullName>
    </submittedName>
</protein>
<evidence type="ECO:0000313" key="6">
    <source>
        <dbReference type="Proteomes" id="UP000261080"/>
    </source>
</evidence>
<keyword evidence="1" id="KW-0813">Transport</keyword>
<dbReference type="RefSeq" id="WP_024732720.1">
    <property type="nucleotide sequence ID" value="NZ_CALBAT010000003.1"/>
</dbReference>
<dbReference type="Proteomes" id="UP000261080">
    <property type="component" value="Unassembled WGS sequence"/>
</dbReference>
<dbReference type="PANTHER" id="PTHR42939:SF1">
    <property type="entry name" value="ABC TRANSPORTER ATP-BINDING PROTEIN ALBC-RELATED"/>
    <property type="match status" value="1"/>
</dbReference>